<dbReference type="STRING" id="1202772.A0A1V9ZL41"/>
<organism evidence="3 4">
    <name type="scientific">Achlya hypogyna</name>
    <name type="common">Oomycete</name>
    <name type="synonym">Protoachlya hypogyna</name>
    <dbReference type="NCBI Taxonomy" id="1202772"/>
    <lineage>
        <taxon>Eukaryota</taxon>
        <taxon>Sar</taxon>
        <taxon>Stramenopiles</taxon>
        <taxon>Oomycota</taxon>
        <taxon>Saprolegniomycetes</taxon>
        <taxon>Saprolegniales</taxon>
        <taxon>Achlyaceae</taxon>
        <taxon>Achlya</taxon>
    </lineage>
</organism>
<feature type="coiled-coil region" evidence="1">
    <location>
        <begin position="925"/>
        <end position="952"/>
    </location>
</feature>
<keyword evidence="4" id="KW-1185">Reference proteome</keyword>
<dbReference type="OrthoDB" id="74810at2759"/>
<proteinExistence type="predicted"/>
<dbReference type="GO" id="GO:0005856">
    <property type="term" value="C:cytoskeleton"/>
    <property type="evidence" value="ECO:0007669"/>
    <property type="project" value="TreeGrafter"/>
</dbReference>
<keyword evidence="1" id="KW-0175">Coiled coil</keyword>
<feature type="compositionally biased region" description="Basic and acidic residues" evidence="2">
    <location>
        <begin position="25"/>
        <end position="36"/>
    </location>
</feature>
<feature type="coiled-coil region" evidence="1">
    <location>
        <begin position="590"/>
        <end position="773"/>
    </location>
</feature>
<evidence type="ECO:0000313" key="3">
    <source>
        <dbReference type="EMBL" id="OQR98702.1"/>
    </source>
</evidence>
<dbReference type="AlphaFoldDB" id="A0A1V9ZL41"/>
<feature type="compositionally biased region" description="Basic residues" evidence="2">
    <location>
        <begin position="1"/>
        <end position="11"/>
    </location>
</feature>
<dbReference type="PANTHER" id="PTHR47357:SF1">
    <property type="entry name" value="SPINDLE POLE BODY COMPONENT 110"/>
    <property type="match status" value="1"/>
</dbReference>
<name>A0A1V9ZL41_ACHHY</name>
<feature type="region of interest" description="Disordered" evidence="2">
    <location>
        <begin position="1"/>
        <end position="70"/>
    </location>
</feature>
<sequence length="996" mass="108736">MEYGRPQRKTTRPVPTAFLYPASSKPRDERDEDPKKRSVSCAGGANSGSGAEATRTKARPSTAAATSSGARVLDGADDAAYVAQLQADIRCIHQLLGDPVALASGHVHLLLKRREASAVPDAVAVKLARCSGADAPTRHALETMLSDGLLLVMNAALAEEPLPPLSSTADARPATTYFTSFLAFARRVQALKIKGLADDAEKATLHAALRDRDAAVRLLEHEALLFKDALATVAREKGPSWGGWPLVQDTLQQKPTPAQTKDAAKMEELEASRKTLEAQCAALQKDMEQQAATHRDAVAQLRSEVAAAADRAAEASRRQEALDAANADVAANVAHLKAECARLQTALEQALESRAQVTQELDQANERLRTLQQAHEQAMSVLAEQCDAAIAAAAAKREKAVEALRVEAARRQSELAAAHASAMAEQEQTHAAALQAAAASKAAALAVADREAAAQIEIADSWSRKADAQTAAVAVLERTVRERDAMILSLQLVSKESGVKDHEAEGVWLAKIAALEAALAQASAALQAGEEKFALALAHEKAQQSHALAQARAVADELETANLCLAERKRQRDTERAAFEERERRAAMSIAQLTAEVSNLRSLLDDKAHKQRVAEAQAQAQRWQGAHADASKALQAARAAADVLERQRKAQDKTLADLTADRDAARKELESMTRELECARATRHQPDGAQASELEVQRLRGEVQTLQSQLREAHIVGTQLLGELEPPTPCVRTSRLQLERRLNDRLMRERSVLQQQQADLDAETQRIMEEKQLLKQVVHAMNERLRLGLRGDHASKWGAVVEACAGVDWQLRHMRDRLEELDTAKTPGKRRPATPFSDAIAAGQRTAPVLLHLQQAAVPDTDTYAMALTKEMHMMKATYEARVKDLADEVKALRSDRARQEQFDEKTRAVTTVCNRPARLLIPRMGQWADRCALLEVKLEALEEARKTERQRDVEILEVYKRATEPAARMACLEQLLQLRQAVCSRELGMLAGTEQ</sequence>
<evidence type="ECO:0000256" key="2">
    <source>
        <dbReference type="SAM" id="MobiDB-lite"/>
    </source>
</evidence>
<dbReference type="GO" id="GO:0005200">
    <property type="term" value="F:structural constituent of cytoskeleton"/>
    <property type="evidence" value="ECO:0007669"/>
    <property type="project" value="TreeGrafter"/>
</dbReference>
<gene>
    <name evidence="3" type="ORF">ACHHYP_08271</name>
</gene>
<protein>
    <submittedName>
        <fullName evidence="3">Uncharacterized protein</fullName>
    </submittedName>
</protein>
<evidence type="ECO:0000256" key="1">
    <source>
        <dbReference type="SAM" id="Coils"/>
    </source>
</evidence>
<dbReference type="EMBL" id="JNBR01000081">
    <property type="protein sequence ID" value="OQR98702.1"/>
    <property type="molecule type" value="Genomic_DNA"/>
</dbReference>
<dbReference type="PANTHER" id="PTHR47357">
    <property type="entry name" value="COP1-INTERACTIVE PROTEIN 1"/>
    <property type="match status" value="1"/>
</dbReference>
<evidence type="ECO:0000313" key="4">
    <source>
        <dbReference type="Proteomes" id="UP000243579"/>
    </source>
</evidence>
<accession>A0A1V9ZL41</accession>
<comment type="caution">
    <text evidence="3">The sequence shown here is derived from an EMBL/GenBank/DDBJ whole genome shotgun (WGS) entry which is preliminary data.</text>
</comment>
<dbReference type="Proteomes" id="UP000243579">
    <property type="component" value="Unassembled WGS sequence"/>
</dbReference>
<feature type="coiled-coil region" evidence="1">
    <location>
        <begin position="266"/>
        <end position="381"/>
    </location>
</feature>
<reference evidence="3 4" key="1">
    <citation type="journal article" date="2014" name="Genome Biol. Evol.">
        <title>The secreted proteins of Achlya hypogyna and Thraustotheca clavata identify the ancestral oomycete secretome and reveal gene acquisitions by horizontal gene transfer.</title>
        <authorList>
            <person name="Misner I."/>
            <person name="Blouin N."/>
            <person name="Leonard G."/>
            <person name="Richards T.A."/>
            <person name="Lane C.E."/>
        </authorList>
    </citation>
    <scope>NUCLEOTIDE SEQUENCE [LARGE SCALE GENOMIC DNA]</scope>
    <source>
        <strain evidence="3 4">ATCC 48635</strain>
    </source>
</reference>
<feature type="compositionally biased region" description="Low complexity" evidence="2">
    <location>
        <begin position="39"/>
        <end position="53"/>
    </location>
</feature>